<sequence>MSYVASDRLPKSWMPFPNHRMDRVAPSLDVVCRLSPLPTSPRLVSVALENEGVQPPSTSGGTVRESG</sequence>
<dbReference type="Proteomes" id="UP000030669">
    <property type="component" value="Unassembled WGS sequence"/>
</dbReference>
<evidence type="ECO:0000313" key="1">
    <source>
        <dbReference type="EMBL" id="EPQ57098.1"/>
    </source>
</evidence>
<evidence type="ECO:0000313" key="2">
    <source>
        <dbReference type="Proteomes" id="UP000030669"/>
    </source>
</evidence>
<dbReference type="KEGG" id="gtr:GLOTRDRAFT_99242"/>
<accession>S7QCI5</accession>
<name>S7QCI5_GLOTA</name>
<organism evidence="1 2">
    <name type="scientific">Gloeophyllum trabeum (strain ATCC 11539 / FP-39264 / Madison 617)</name>
    <name type="common">Brown rot fungus</name>
    <dbReference type="NCBI Taxonomy" id="670483"/>
    <lineage>
        <taxon>Eukaryota</taxon>
        <taxon>Fungi</taxon>
        <taxon>Dikarya</taxon>
        <taxon>Basidiomycota</taxon>
        <taxon>Agaricomycotina</taxon>
        <taxon>Agaricomycetes</taxon>
        <taxon>Gloeophyllales</taxon>
        <taxon>Gloeophyllaceae</taxon>
        <taxon>Gloeophyllum</taxon>
    </lineage>
</organism>
<dbReference type="RefSeq" id="XP_007864248.1">
    <property type="nucleotide sequence ID" value="XM_007866057.1"/>
</dbReference>
<keyword evidence="2" id="KW-1185">Reference proteome</keyword>
<reference evidence="1 2" key="1">
    <citation type="journal article" date="2012" name="Science">
        <title>The Paleozoic origin of enzymatic lignin decomposition reconstructed from 31 fungal genomes.</title>
        <authorList>
            <person name="Floudas D."/>
            <person name="Binder M."/>
            <person name="Riley R."/>
            <person name="Barry K."/>
            <person name="Blanchette R.A."/>
            <person name="Henrissat B."/>
            <person name="Martinez A.T."/>
            <person name="Otillar R."/>
            <person name="Spatafora J.W."/>
            <person name="Yadav J.S."/>
            <person name="Aerts A."/>
            <person name="Benoit I."/>
            <person name="Boyd A."/>
            <person name="Carlson A."/>
            <person name="Copeland A."/>
            <person name="Coutinho P.M."/>
            <person name="de Vries R.P."/>
            <person name="Ferreira P."/>
            <person name="Findley K."/>
            <person name="Foster B."/>
            <person name="Gaskell J."/>
            <person name="Glotzer D."/>
            <person name="Gorecki P."/>
            <person name="Heitman J."/>
            <person name="Hesse C."/>
            <person name="Hori C."/>
            <person name="Igarashi K."/>
            <person name="Jurgens J.A."/>
            <person name="Kallen N."/>
            <person name="Kersten P."/>
            <person name="Kohler A."/>
            <person name="Kuees U."/>
            <person name="Kumar T.K.A."/>
            <person name="Kuo A."/>
            <person name="LaButti K."/>
            <person name="Larrondo L.F."/>
            <person name="Lindquist E."/>
            <person name="Ling A."/>
            <person name="Lombard V."/>
            <person name="Lucas S."/>
            <person name="Lundell T."/>
            <person name="Martin R."/>
            <person name="McLaughlin D.J."/>
            <person name="Morgenstern I."/>
            <person name="Morin E."/>
            <person name="Murat C."/>
            <person name="Nagy L.G."/>
            <person name="Nolan M."/>
            <person name="Ohm R.A."/>
            <person name="Patyshakuliyeva A."/>
            <person name="Rokas A."/>
            <person name="Ruiz-Duenas F.J."/>
            <person name="Sabat G."/>
            <person name="Salamov A."/>
            <person name="Samejima M."/>
            <person name="Schmutz J."/>
            <person name="Slot J.C."/>
            <person name="St John F."/>
            <person name="Stenlid J."/>
            <person name="Sun H."/>
            <person name="Sun S."/>
            <person name="Syed K."/>
            <person name="Tsang A."/>
            <person name="Wiebenga A."/>
            <person name="Young D."/>
            <person name="Pisabarro A."/>
            <person name="Eastwood D.C."/>
            <person name="Martin F."/>
            <person name="Cullen D."/>
            <person name="Grigoriev I.V."/>
            <person name="Hibbett D.S."/>
        </authorList>
    </citation>
    <scope>NUCLEOTIDE SEQUENCE [LARGE SCALE GENOMIC DNA]</scope>
    <source>
        <strain evidence="1 2">ATCC 11539</strain>
    </source>
</reference>
<dbReference type="HOGENOM" id="CLU_2812607_0_0_1"/>
<gene>
    <name evidence="1" type="ORF">GLOTRDRAFT_99242</name>
</gene>
<proteinExistence type="predicted"/>
<protein>
    <submittedName>
        <fullName evidence="1">Uncharacterized protein</fullName>
    </submittedName>
</protein>
<dbReference type="GeneID" id="19310071"/>
<dbReference type="AlphaFoldDB" id="S7QCI5"/>
<dbReference type="EMBL" id="KB469299">
    <property type="protein sequence ID" value="EPQ57098.1"/>
    <property type="molecule type" value="Genomic_DNA"/>
</dbReference>